<gene>
    <name evidence="2" type="ORF">J9309_01505</name>
</gene>
<proteinExistence type="predicted"/>
<protein>
    <submittedName>
        <fullName evidence="2">Uncharacterized protein</fullName>
    </submittedName>
</protein>
<sequence>MKDQAQKIFSHSSYKELWANPSGEFFSSENLAKLSLKADEKLVHFKRDEIAEESILNYNASIAIAGIDLISDALELNSLLEQEKEGKKRKTVIEALEKRISELNAPKINPVQKDDSSFEGIQTDINPDEEKTENQYNPELDEQS</sequence>
<reference evidence="3" key="2">
    <citation type="submission" date="2021-04" db="EMBL/GenBank/DDBJ databases">
        <title>Taxonomy of Flavobacteriaceae bacterium ZY171143.</title>
        <authorList>
            <person name="Li F."/>
        </authorList>
    </citation>
    <scope>NUCLEOTIDE SEQUENCE [LARGE SCALE GENOMIC DNA]</scope>
    <source>
        <strain evidence="3">ZY171143</strain>
    </source>
</reference>
<accession>A0ABX7XDU3</accession>
<keyword evidence="3" id="KW-1185">Reference proteome</keyword>
<evidence type="ECO:0000313" key="2">
    <source>
        <dbReference type="EMBL" id="QTV06052.1"/>
    </source>
</evidence>
<name>A0ABX7XDU3_9FLAO</name>
<reference evidence="2 3" key="1">
    <citation type="journal article" date="2021" name="Int. J. Syst. Evol. Microbiol.">
        <title>Faecalibacter bovis sp. nov., isolated from cow faeces.</title>
        <authorList>
            <person name="Li F."/>
            <person name="Zhao W."/>
            <person name="Hong Q."/>
            <person name="Shao Q."/>
            <person name="Song J."/>
            <person name="Yang S."/>
        </authorList>
    </citation>
    <scope>NUCLEOTIDE SEQUENCE [LARGE SCALE GENOMIC DNA]</scope>
    <source>
        <strain evidence="2 3">ZY171143</strain>
    </source>
</reference>
<evidence type="ECO:0000313" key="3">
    <source>
        <dbReference type="Proteomes" id="UP000672011"/>
    </source>
</evidence>
<feature type="region of interest" description="Disordered" evidence="1">
    <location>
        <begin position="105"/>
        <end position="144"/>
    </location>
</feature>
<dbReference type="RefSeq" id="WP_230476692.1">
    <property type="nucleotide sequence ID" value="NZ_CP072842.1"/>
</dbReference>
<evidence type="ECO:0000256" key="1">
    <source>
        <dbReference type="SAM" id="MobiDB-lite"/>
    </source>
</evidence>
<organism evidence="2 3">
    <name type="scientific">Faecalibacter bovis</name>
    <dbReference type="NCBI Taxonomy" id="2898187"/>
    <lineage>
        <taxon>Bacteria</taxon>
        <taxon>Pseudomonadati</taxon>
        <taxon>Bacteroidota</taxon>
        <taxon>Flavobacteriia</taxon>
        <taxon>Flavobacteriales</taxon>
        <taxon>Weeksellaceae</taxon>
        <taxon>Faecalibacter</taxon>
    </lineage>
</organism>
<dbReference type="EMBL" id="CP072842">
    <property type="protein sequence ID" value="QTV06052.1"/>
    <property type="molecule type" value="Genomic_DNA"/>
</dbReference>
<dbReference type="Proteomes" id="UP000672011">
    <property type="component" value="Chromosome"/>
</dbReference>